<dbReference type="RefSeq" id="WP_289409559.1">
    <property type="nucleotide sequence ID" value="NZ_JAUCDY010000001.1"/>
</dbReference>
<dbReference type="Pfam" id="PF01882">
    <property type="entry name" value="DUF58"/>
    <property type="match status" value="1"/>
</dbReference>
<dbReference type="EMBL" id="JAUCDY010000001">
    <property type="protein sequence ID" value="MDM7856931.1"/>
    <property type="molecule type" value="Genomic_DNA"/>
</dbReference>
<proteinExistence type="predicted"/>
<dbReference type="PANTHER" id="PTHR33608">
    <property type="entry name" value="BLL2464 PROTEIN"/>
    <property type="match status" value="1"/>
</dbReference>
<organism evidence="2 3">
    <name type="scientific">Thiopseudomonas acetoxidans</name>
    <dbReference type="NCBI Taxonomy" id="3041622"/>
    <lineage>
        <taxon>Bacteria</taxon>
        <taxon>Pseudomonadati</taxon>
        <taxon>Pseudomonadota</taxon>
        <taxon>Gammaproteobacteria</taxon>
        <taxon>Pseudomonadales</taxon>
        <taxon>Pseudomonadaceae</taxon>
        <taxon>Thiopseudomonas</taxon>
    </lineage>
</organism>
<evidence type="ECO:0000259" key="1">
    <source>
        <dbReference type="Pfam" id="PF01882"/>
    </source>
</evidence>
<reference evidence="2 3" key="1">
    <citation type="submission" date="2023-06" db="EMBL/GenBank/DDBJ databases">
        <title>Thiopseudomonas sp. CY1220 draft genome sequence.</title>
        <authorList>
            <person name="Zhao G."/>
            <person name="An M."/>
        </authorList>
    </citation>
    <scope>NUCLEOTIDE SEQUENCE [LARGE SCALE GENOMIC DNA]</scope>
    <source>
        <strain evidence="2 3">CY1220</strain>
    </source>
</reference>
<sequence>MSDLLHAQQQLHASGLLCSNAAKSSLLGLHHSRLRGRGMEFDQVRAYQSGDDVRNIDWRVTARTGEAHSKVFQEEREHPVFLIVEQSPAMFFASQGNFKSVQAAYIASLLAWAAHANHDRVGGLVFSETPYAEIRPQRHQRGVLKLLSQLAQANQKLTDPSVSSENNPLQQALIYSRSILKPGSLIIIICNERNISSHTSALIQTLAQRFDLILVPISDPLEHQLPHSRGLVFQQATRFLTIDGHQSNVGKQWQQLGEQYRQQWRKLAQQANLALFPLTTATSIAQQLTTLNSLMK</sequence>
<dbReference type="PANTHER" id="PTHR33608:SF12">
    <property type="entry name" value="DUF58 DOMAIN-CONTAINING PROTEIN"/>
    <property type="match status" value="1"/>
</dbReference>
<evidence type="ECO:0000313" key="3">
    <source>
        <dbReference type="Proteomes" id="UP001241056"/>
    </source>
</evidence>
<dbReference type="Proteomes" id="UP001241056">
    <property type="component" value="Unassembled WGS sequence"/>
</dbReference>
<dbReference type="InterPro" id="IPR002881">
    <property type="entry name" value="DUF58"/>
</dbReference>
<protein>
    <submittedName>
        <fullName evidence="2">DUF58 domain-containing protein</fullName>
    </submittedName>
</protein>
<name>A0ABT7SL64_9GAMM</name>
<accession>A0ABT7SL64</accession>
<feature type="domain" description="DUF58" evidence="1">
    <location>
        <begin position="43"/>
        <end position="256"/>
    </location>
</feature>
<comment type="caution">
    <text evidence="2">The sequence shown here is derived from an EMBL/GenBank/DDBJ whole genome shotgun (WGS) entry which is preliminary data.</text>
</comment>
<keyword evidence="3" id="KW-1185">Reference proteome</keyword>
<gene>
    <name evidence="2" type="ORF">QEZ41_01355</name>
</gene>
<evidence type="ECO:0000313" key="2">
    <source>
        <dbReference type="EMBL" id="MDM7856931.1"/>
    </source>
</evidence>